<dbReference type="SMART" id="SM00240">
    <property type="entry name" value="FHA"/>
    <property type="match status" value="1"/>
</dbReference>
<dbReference type="InterPro" id="IPR042287">
    <property type="entry name" value="FhaA_N_sf"/>
</dbReference>
<evidence type="ECO:0000313" key="5">
    <source>
        <dbReference type="Proteomes" id="UP000281594"/>
    </source>
</evidence>
<dbReference type="STRING" id="1343740.M271_22370"/>
<name>A0A3L8RNG4_STRRN</name>
<feature type="domain" description="FHA" evidence="3">
    <location>
        <begin position="159"/>
        <end position="207"/>
    </location>
</feature>
<keyword evidence="1" id="KW-0597">Phosphoprotein</keyword>
<evidence type="ECO:0000259" key="3">
    <source>
        <dbReference type="PROSITE" id="PS50006"/>
    </source>
</evidence>
<dbReference type="Gene3D" id="2.60.200.20">
    <property type="match status" value="1"/>
</dbReference>
<dbReference type="Pfam" id="PF12401">
    <property type="entry name" value="FhaA_N"/>
    <property type="match status" value="1"/>
</dbReference>
<dbReference type="InterPro" id="IPR008984">
    <property type="entry name" value="SMAD_FHA_dom_sf"/>
</dbReference>
<dbReference type="SUPFAM" id="SSF49879">
    <property type="entry name" value="SMAD/FHA domain"/>
    <property type="match status" value="1"/>
</dbReference>
<accession>A0A3L8RNG4</accession>
<feature type="compositionally biased region" description="Polar residues" evidence="2">
    <location>
        <begin position="239"/>
        <end position="251"/>
    </location>
</feature>
<feature type="region of interest" description="Disordered" evidence="2">
    <location>
        <begin position="295"/>
        <end position="318"/>
    </location>
</feature>
<sequence length="318" mass="34824">MGGMKRFEQRLEGLMSGGFAKVFHSELQPVEIVGALQRECDDNATIWNRGRTVVPNDFVVELSAADHQRLSPYADQLGDELADMVHAYANQQRYAFMGRVEVRLEEANDLGTGRYRVRSRTLVGSTDRQAPGPAPVSHAQVRHWIEINGTRHQISRPTVVLGRGTEADVRIDDFGVSRRHCEIRTGTPTTIQDLGSTNGIVVDGQHTTRATLRDGSRIVMGTTTVVYRQTEEPTLTPGMDQQDTRGQQQETRGPERSVPAIPAMGQGARGGYDVEDIIPAADSLDSALARLFLRLGPPPEPTGRQFTPVGSDDGGAQE</sequence>
<proteinExistence type="predicted"/>
<dbReference type="PANTHER" id="PTHR23308">
    <property type="entry name" value="NUCLEAR INHIBITOR OF PROTEIN PHOSPHATASE-1"/>
    <property type="match status" value="1"/>
</dbReference>
<dbReference type="InterPro" id="IPR022128">
    <property type="entry name" value="FhaA_N"/>
</dbReference>
<protein>
    <recommendedName>
        <fullName evidence="3">FHA domain-containing protein</fullName>
    </recommendedName>
</protein>
<dbReference type="Pfam" id="PF00498">
    <property type="entry name" value="FHA"/>
    <property type="match status" value="1"/>
</dbReference>
<comment type="caution">
    <text evidence="4">The sequence shown here is derived from an EMBL/GenBank/DDBJ whole genome shotgun (WGS) entry which is preliminary data.</text>
</comment>
<dbReference type="PROSITE" id="PS50006">
    <property type="entry name" value="FHA_DOMAIN"/>
    <property type="match status" value="1"/>
</dbReference>
<evidence type="ECO:0000256" key="1">
    <source>
        <dbReference type="ARBA" id="ARBA00022553"/>
    </source>
</evidence>
<dbReference type="CDD" id="cd00060">
    <property type="entry name" value="FHA"/>
    <property type="match status" value="1"/>
</dbReference>
<dbReference type="InterPro" id="IPR050923">
    <property type="entry name" value="Cell_Proc_Reg/RNA_Proc"/>
</dbReference>
<gene>
    <name evidence="4" type="ORF">D3C57_121180</name>
</gene>
<dbReference type="Proteomes" id="UP000281594">
    <property type="component" value="Unassembled WGS sequence"/>
</dbReference>
<feature type="region of interest" description="Disordered" evidence="2">
    <location>
        <begin position="230"/>
        <end position="266"/>
    </location>
</feature>
<reference evidence="4 5" key="1">
    <citation type="journal article" date="2018" name="J. Biol. Chem.">
        <title>Discovery of the actinoplanic acid pathway in Streptomyces rapamycinicus reveals a genetically conserved synergism with rapamycin.</title>
        <authorList>
            <person name="Mrak P."/>
            <person name="Krastel P."/>
            <person name="Pivk Lukancic P."/>
            <person name="Tao J."/>
            <person name="Pistorius D."/>
            <person name="Moore C.M."/>
        </authorList>
    </citation>
    <scope>NUCLEOTIDE SEQUENCE [LARGE SCALE GENOMIC DNA]</scope>
    <source>
        <strain evidence="4 5">NRRL 5491</strain>
    </source>
</reference>
<dbReference type="InterPro" id="IPR000253">
    <property type="entry name" value="FHA_dom"/>
</dbReference>
<evidence type="ECO:0000313" key="4">
    <source>
        <dbReference type="EMBL" id="RLV80939.1"/>
    </source>
</evidence>
<dbReference type="AlphaFoldDB" id="A0A3L8RNG4"/>
<organism evidence="4 5">
    <name type="scientific">Streptomyces rapamycinicus (strain ATCC 29253 / DSM 41530 / NRRL 5491 / AYB-994)</name>
    <name type="common">Streptomyces hygroscopicus (strain ATCC 29253)</name>
    <dbReference type="NCBI Taxonomy" id="1343740"/>
    <lineage>
        <taxon>Bacteria</taxon>
        <taxon>Bacillati</taxon>
        <taxon>Actinomycetota</taxon>
        <taxon>Actinomycetes</taxon>
        <taxon>Kitasatosporales</taxon>
        <taxon>Streptomycetaceae</taxon>
        <taxon>Streptomyces</taxon>
        <taxon>Streptomyces violaceusniger group</taxon>
    </lineage>
</organism>
<dbReference type="Gene3D" id="3.30.2320.60">
    <property type="entry name" value="FhaA, phosphopeptide-binding domain (DUF3662)"/>
    <property type="match status" value="1"/>
</dbReference>
<dbReference type="EMBL" id="QYCY01000001">
    <property type="protein sequence ID" value="RLV80939.1"/>
    <property type="molecule type" value="Genomic_DNA"/>
</dbReference>
<evidence type="ECO:0000256" key="2">
    <source>
        <dbReference type="SAM" id="MobiDB-lite"/>
    </source>
</evidence>